<dbReference type="Pfam" id="PF05021">
    <property type="entry name" value="NPL4"/>
    <property type="match status" value="1"/>
</dbReference>
<evidence type="ECO:0000313" key="2">
    <source>
        <dbReference type="EMBL" id="ELR15682.1"/>
    </source>
</evidence>
<dbReference type="KEGG" id="acan:ACA1_377980"/>
<dbReference type="InterPro" id="IPR029071">
    <property type="entry name" value="Ubiquitin-like_domsf"/>
</dbReference>
<dbReference type="InterPro" id="IPR000626">
    <property type="entry name" value="Ubiquitin-like_dom"/>
</dbReference>
<dbReference type="PANTHER" id="PTHR12710:SF0">
    <property type="entry name" value="NUCLEAR PROTEIN LOCALIZATION PROTEIN 4 HOMOLOG"/>
    <property type="match status" value="1"/>
</dbReference>
<feature type="domain" description="Ubiquitin-like" evidence="1">
    <location>
        <begin position="1"/>
        <end position="57"/>
    </location>
</feature>
<dbReference type="InterPro" id="IPR016563">
    <property type="entry name" value="Npl4"/>
</dbReference>
<evidence type="ECO:0000313" key="3">
    <source>
        <dbReference type="Proteomes" id="UP000011083"/>
    </source>
</evidence>
<dbReference type="STRING" id="1257118.L8GRZ4"/>
<dbReference type="CDD" id="cd08061">
    <property type="entry name" value="MPN_NPL4"/>
    <property type="match status" value="1"/>
</dbReference>
<dbReference type="SUPFAM" id="SSF54236">
    <property type="entry name" value="Ubiquitin-like"/>
    <property type="match status" value="1"/>
</dbReference>
<proteinExistence type="predicted"/>
<dbReference type="GeneID" id="14916357"/>
<evidence type="ECO:0000259" key="1">
    <source>
        <dbReference type="PROSITE" id="PS50053"/>
    </source>
</evidence>
<dbReference type="OMA" id="DYTMSTA"/>
<dbReference type="VEuPathDB" id="AmoebaDB:ACA1_377980"/>
<organism evidence="2 3">
    <name type="scientific">Acanthamoeba castellanii (strain ATCC 30010 / Neff)</name>
    <dbReference type="NCBI Taxonomy" id="1257118"/>
    <lineage>
        <taxon>Eukaryota</taxon>
        <taxon>Amoebozoa</taxon>
        <taxon>Discosea</taxon>
        <taxon>Longamoebia</taxon>
        <taxon>Centramoebida</taxon>
        <taxon>Acanthamoebidae</taxon>
        <taxon>Acanthamoeba</taxon>
    </lineage>
</organism>
<reference evidence="2 3" key="1">
    <citation type="journal article" date="2013" name="Genome Biol.">
        <title>Genome of Acanthamoeba castellanii highlights extensive lateral gene transfer and early evolution of tyrosine kinase signaling.</title>
        <authorList>
            <person name="Clarke M."/>
            <person name="Lohan A.J."/>
            <person name="Liu B."/>
            <person name="Lagkouvardos I."/>
            <person name="Roy S."/>
            <person name="Zafar N."/>
            <person name="Bertelli C."/>
            <person name="Schilde C."/>
            <person name="Kianianmomeni A."/>
            <person name="Burglin T.R."/>
            <person name="Frech C."/>
            <person name="Turcotte B."/>
            <person name="Kopec K.O."/>
            <person name="Synnott J.M."/>
            <person name="Choo C."/>
            <person name="Paponov I."/>
            <person name="Finkler A."/>
            <person name="Soon Heng Tan C."/>
            <person name="Hutchins A.P."/>
            <person name="Weinmeier T."/>
            <person name="Rattei T."/>
            <person name="Chu J.S."/>
            <person name="Gimenez G."/>
            <person name="Irimia M."/>
            <person name="Rigden D.J."/>
            <person name="Fitzpatrick D.A."/>
            <person name="Lorenzo-Morales J."/>
            <person name="Bateman A."/>
            <person name="Chiu C.H."/>
            <person name="Tang P."/>
            <person name="Hegemann P."/>
            <person name="Fromm H."/>
            <person name="Raoult D."/>
            <person name="Greub G."/>
            <person name="Miranda-Saavedra D."/>
            <person name="Chen N."/>
            <person name="Nash P."/>
            <person name="Ginger M.L."/>
            <person name="Horn M."/>
            <person name="Schaap P."/>
            <person name="Caler L."/>
            <person name="Loftus B."/>
        </authorList>
    </citation>
    <scope>NUCLEOTIDE SEQUENCE [LARGE SCALE GENOMIC DNA]</scope>
    <source>
        <strain evidence="2 3">Neff</strain>
    </source>
</reference>
<gene>
    <name evidence="2" type="ORF">ACA1_377980</name>
</gene>
<protein>
    <submittedName>
        <fullName evidence="2">NPL4 family protein</fullName>
    </submittedName>
</protein>
<dbReference type="Proteomes" id="UP000011083">
    <property type="component" value="Unassembled WGS sequence"/>
</dbReference>
<sequence>MQPNETVQDLKKKVQQKTLIPVANQTLSLDRAGKEVLSSGANTLSSLGIRHGQMVFLSYTGERPINNDEDPKKLRNIKKKWDLKSLMEHLDSQGLVFKAQETTHCKVASLDFASCDKFQQYPREFAFLKRREGYLYGKYLEDGNVTAEYIYEPPQEQSPSGTILLDDPAEEKLVDTIANALGVQKVGWIFTVPPNDERDYIMSSHEVVRAAQQNAEAIKKYGDAGKSFIAVKVSTDEEGQVHFEPFQVTDQAVKLVQNDLLKPPKDPKVVVAKQEVAMARQGAGRKDSPELDPDVLIKPVAVVNHEGPLSCVFEIENRPEHPQNMAALKRHLLQFKGKPFLLAVTDFHFIRYLGKEFLSPETDIPALCEAVKTGDSDALEGFKLLIDSIAGF</sequence>
<dbReference type="PANTHER" id="PTHR12710">
    <property type="entry name" value="NUCLEAR PROTEIN LOCALIZATION 4"/>
    <property type="match status" value="1"/>
</dbReference>
<keyword evidence="3" id="KW-1185">Reference proteome</keyword>
<dbReference type="InterPro" id="IPR007717">
    <property type="entry name" value="NPL4_C"/>
</dbReference>
<dbReference type="Gene3D" id="3.10.20.90">
    <property type="entry name" value="Phosphatidylinositol 3-kinase Catalytic Subunit, Chain A, domain 1"/>
    <property type="match status" value="1"/>
</dbReference>
<dbReference type="AlphaFoldDB" id="L8GRZ4"/>
<dbReference type="RefSeq" id="XP_004337695.1">
    <property type="nucleotide sequence ID" value="XM_004337647.1"/>
</dbReference>
<name>L8GRZ4_ACACF</name>
<accession>L8GRZ4</accession>
<dbReference type="OrthoDB" id="10251089at2759"/>
<dbReference type="EMBL" id="KB008025">
    <property type="protein sequence ID" value="ELR15682.1"/>
    <property type="molecule type" value="Genomic_DNA"/>
</dbReference>
<dbReference type="GO" id="GO:0006511">
    <property type="term" value="P:ubiquitin-dependent protein catabolic process"/>
    <property type="evidence" value="ECO:0007669"/>
    <property type="project" value="InterPro"/>
</dbReference>
<dbReference type="Pfam" id="PF11543">
    <property type="entry name" value="UN_NPL4"/>
    <property type="match status" value="1"/>
</dbReference>
<dbReference type="CDD" id="cd17055">
    <property type="entry name" value="Ubl_AtNPL4_like"/>
    <property type="match status" value="1"/>
</dbReference>
<dbReference type="PROSITE" id="PS50053">
    <property type="entry name" value="UBIQUITIN_2"/>
    <property type="match status" value="1"/>
</dbReference>
<dbReference type="InterPro" id="IPR024682">
    <property type="entry name" value="Npl4_Ub-like_dom"/>
</dbReference>